<name>A0ABN6ES79_9BACT</name>
<dbReference type="PROSITE" id="PS51257">
    <property type="entry name" value="PROKAR_LIPOPROTEIN"/>
    <property type="match status" value="1"/>
</dbReference>
<dbReference type="Gene3D" id="1.25.40.10">
    <property type="entry name" value="Tetratricopeptide repeat domain"/>
    <property type="match status" value="1"/>
</dbReference>
<dbReference type="PANTHER" id="PTHR11102:SF160">
    <property type="entry name" value="ERAD-ASSOCIATED E3 UBIQUITIN-PROTEIN LIGASE COMPONENT HRD3"/>
    <property type="match status" value="1"/>
</dbReference>
<dbReference type="EMBL" id="AP024485">
    <property type="protein sequence ID" value="BCS87748.1"/>
    <property type="molecule type" value="Genomic_DNA"/>
</dbReference>
<evidence type="ECO:0008006" key="3">
    <source>
        <dbReference type="Google" id="ProtNLM"/>
    </source>
</evidence>
<dbReference type="Proteomes" id="UP001053296">
    <property type="component" value="Chromosome"/>
</dbReference>
<keyword evidence="2" id="KW-1185">Reference proteome</keyword>
<dbReference type="Pfam" id="PF08238">
    <property type="entry name" value="Sel1"/>
    <property type="match status" value="3"/>
</dbReference>
<accession>A0ABN6ES79</accession>
<sequence>MKIRFIKYAVLLSIVAIVSTGCVLSQMAERQGNKAYLQSDYKTALAKYTEAAQDGNANAQYHLAVMYAEGQGTEKDLSRAAGLLEQATAQGHSDAQLMLGLFNIYGDGVPANPAKGAELIKESAVNGNDVGMYYLGNLYAAGLGVQKDIPTALHWMQQAKEAGFPVKEELLTQEGLTALYAN</sequence>
<proteinExistence type="predicted"/>
<dbReference type="SMART" id="SM00671">
    <property type="entry name" value="SEL1"/>
    <property type="match status" value="3"/>
</dbReference>
<protein>
    <recommendedName>
        <fullName evidence="3">Sel1 repeat family protein</fullName>
    </recommendedName>
</protein>
<dbReference type="PANTHER" id="PTHR11102">
    <property type="entry name" value="SEL-1-LIKE PROTEIN"/>
    <property type="match status" value="1"/>
</dbReference>
<dbReference type="SUPFAM" id="SSF81901">
    <property type="entry name" value="HCP-like"/>
    <property type="match status" value="1"/>
</dbReference>
<evidence type="ECO:0000313" key="1">
    <source>
        <dbReference type="EMBL" id="BCS87748.1"/>
    </source>
</evidence>
<dbReference type="RefSeq" id="WP_229594298.1">
    <property type="nucleotide sequence ID" value="NZ_AP024485.1"/>
</dbReference>
<gene>
    <name evidence="1" type="ORF">PSDVSF_09900</name>
</gene>
<dbReference type="InterPro" id="IPR011990">
    <property type="entry name" value="TPR-like_helical_dom_sf"/>
</dbReference>
<dbReference type="InterPro" id="IPR050767">
    <property type="entry name" value="Sel1_AlgK"/>
</dbReference>
<reference evidence="1" key="1">
    <citation type="journal article" date="2022" name="Arch. Microbiol.">
        <title>Pseudodesulfovibrio sediminis sp. nov., a mesophilic and neutrophilic sulfate-reducing bacterium isolated from sediment of a brackish lake.</title>
        <authorList>
            <person name="Takahashi A."/>
            <person name="Kojima H."/>
            <person name="Watanabe M."/>
            <person name="Fukui M."/>
        </authorList>
    </citation>
    <scope>NUCLEOTIDE SEQUENCE</scope>
    <source>
        <strain evidence="1">SF6</strain>
    </source>
</reference>
<dbReference type="InterPro" id="IPR006597">
    <property type="entry name" value="Sel1-like"/>
</dbReference>
<organism evidence="1 2">
    <name type="scientific">Pseudodesulfovibrio sediminis</name>
    <dbReference type="NCBI Taxonomy" id="2810563"/>
    <lineage>
        <taxon>Bacteria</taxon>
        <taxon>Pseudomonadati</taxon>
        <taxon>Thermodesulfobacteriota</taxon>
        <taxon>Desulfovibrionia</taxon>
        <taxon>Desulfovibrionales</taxon>
        <taxon>Desulfovibrionaceae</taxon>
    </lineage>
</organism>
<evidence type="ECO:0000313" key="2">
    <source>
        <dbReference type="Proteomes" id="UP001053296"/>
    </source>
</evidence>